<name>A0ABT8FKU5_9ACTN</name>
<evidence type="ECO:0000256" key="2">
    <source>
        <dbReference type="ARBA" id="ARBA00012000"/>
    </source>
</evidence>
<dbReference type="RefSeq" id="WP_300954532.1">
    <property type="nucleotide sequence ID" value="NZ_JAUHJQ010000012.1"/>
</dbReference>
<dbReference type="Proteomes" id="UP001168620">
    <property type="component" value="Unassembled WGS sequence"/>
</dbReference>
<keyword evidence="3" id="KW-0227">DNA damage</keyword>
<evidence type="ECO:0000256" key="3">
    <source>
        <dbReference type="ARBA" id="ARBA00022763"/>
    </source>
</evidence>
<organism evidence="5 6">
    <name type="scientific">Nocardioides oceani</name>
    <dbReference type="NCBI Taxonomy" id="3058369"/>
    <lineage>
        <taxon>Bacteria</taxon>
        <taxon>Bacillati</taxon>
        <taxon>Actinomycetota</taxon>
        <taxon>Actinomycetes</taxon>
        <taxon>Propionibacteriales</taxon>
        <taxon>Nocardioidaceae</taxon>
        <taxon>Nocardioides</taxon>
    </lineage>
</organism>
<gene>
    <name evidence="5" type="ORF">QWY28_20265</name>
</gene>
<accession>A0ABT8FKU5</accession>
<proteinExistence type="predicted"/>
<keyword evidence="6" id="KW-1185">Reference proteome</keyword>
<dbReference type="EMBL" id="JAUHJQ010000012">
    <property type="protein sequence ID" value="MDN4175311.1"/>
    <property type="molecule type" value="Genomic_DNA"/>
</dbReference>
<dbReference type="SUPFAM" id="SSF48150">
    <property type="entry name" value="DNA-glycosylase"/>
    <property type="match status" value="1"/>
</dbReference>
<dbReference type="CDD" id="cd00056">
    <property type="entry name" value="ENDO3c"/>
    <property type="match status" value="1"/>
</dbReference>
<reference evidence="5" key="1">
    <citation type="submission" date="2023-06" db="EMBL/GenBank/DDBJ databases">
        <title>Draft genome sequence of Nocardioides sp. SOB77.</title>
        <authorList>
            <person name="Zhang G."/>
        </authorList>
    </citation>
    <scope>NUCLEOTIDE SEQUENCE</scope>
    <source>
        <strain evidence="5">SOB77</strain>
    </source>
</reference>
<comment type="caution">
    <text evidence="5">The sequence shown here is derived from an EMBL/GenBank/DDBJ whole genome shotgun (WGS) entry which is preliminary data.</text>
</comment>
<sequence length="309" mass="34276">MTSSTRVWHPDWPCGLGPMRLLKRGGGDPTYRVDAHGRHWRGIRTPTGPATLALHLAAGEGAVHAEAWGPGAEWALASVPDLLGAGDDWTGFDPRHPVLVAARRQHPHVRLGRTGLVMEALVPAILEQKVTGQEAFAGFRMLVRRYGERAPGPGPERDLWVQPTAETIRQVPSWEWLRMHVDHARSRALVTVARVADAMERLVVLPGDEVERRLCAIPGIGRWTAAEVRQRALGDPDAVSFGDYHVAKDVGWALTGTPFDDAAMEAYLEPWRPHRQRVVTLLYLAGHRRPRHGARMAPRTHLPARVTRT</sequence>
<dbReference type="PANTHER" id="PTHR43003">
    <property type="entry name" value="DNA-3-METHYLADENINE GLYCOSYLASE"/>
    <property type="match status" value="1"/>
</dbReference>
<protein>
    <recommendedName>
        <fullName evidence="2">DNA-3-methyladenine glycosylase II</fullName>
        <ecNumber evidence="2">3.2.2.21</ecNumber>
    </recommendedName>
</protein>
<evidence type="ECO:0000256" key="1">
    <source>
        <dbReference type="ARBA" id="ARBA00000086"/>
    </source>
</evidence>
<evidence type="ECO:0000313" key="5">
    <source>
        <dbReference type="EMBL" id="MDN4175311.1"/>
    </source>
</evidence>
<dbReference type="InterPro" id="IPR003265">
    <property type="entry name" value="HhH-GPD_domain"/>
</dbReference>
<dbReference type="PANTHER" id="PTHR43003:SF6">
    <property type="entry name" value="DNA GLYCOSYLASE"/>
    <property type="match status" value="1"/>
</dbReference>
<dbReference type="InterPro" id="IPR051912">
    <property type="entry name" value="Alkylbase_DNA_Glycosylase/TA"/>
</dbReference>
<dbReference type="Gene3D" id="1.10.340.30">
    <property type="entry name" value="Hypothetical protein, domain 2"/>
    <property type="match status" value="1"/>
</dbReference>
<evidence type="ECO:0000313" key="6">
    <source>
        <dbReference type="Proteomes" id="UP001168620"/>
    </source>
</evidence>
<evidence type="ECO:0000256" key="4">
    <source>
        <dbReference type="ARBA" id="ARBA00023204"/>
    </source>
</evidence>
<dbReference type="InterPro" id="IPR011257">
    <property type="entry name" value="DNA_glycosylase"/>
</dbReference>
<keyword evidence="4" id="KW-0234">DNA repair</keyword>
<comment type="catalytic activity">
    <reaction evidence="1">
        <text>Hydrolysis of alkylated DNA, releasing 3-methyladenine, 3-methylguanine, 7-methylguanine and 7-methyladenine.</text>
        <dbReference type="EC" id="3.2.2.21"/>
    </reaction>
</comment>
<dbReference type="EC" id="3.2.2.21" evidence="2"/>